<feature type="domain" description="Tryptophan synthase beta chain-like PALP" evidence="8">
    <location>
        <begin position="13"/>
        <end position="324"/>
    </location>
</feature>
<dbReference type="NCBIfam" id="TIGR01274">
    <property type="entry name" value="ACC_deam"/>
    <property type="match status" value="1"/>
</dbReference>
<dbReference type="GO" id="GO:0009310">
    <property type="term" value="P:amine catabolic process"/>
    <property type="evidence" value="ECO:0007669"/>
    <property type="project" value="InterPro"/>
</dbReference>
<keyword evidence="5 7" id="KW-0663">Pyridoxal phosphate</keyword>
<evidence type="ECO:0000256" key="4">
    <source>
        <dbReference type="ARBA" id="ARBA00022801"/>
    </source>
</evidence>
<sequence length="355" mass="38498">MLALDKLFPRKTLGFFPSPIHKLERLSAMLGVEVWAKRDDVSSGLAFGGNKIRKLEWLVADALAKGCDTLVSIGNIQSNHTRQVCAAAAAVGMKSYTVQETWLEWDDPVYDKVGNILLTRIMGGNPIMGGYGYSTTEKDTWARALEEVRAKGGKPYAIPAGASDHPLGGLGYANFADEVAMQEQQLGIFFDNIVVATCTGSTQAGMVVGFAAQEKRRRVIGIDTADDEAMTRRAVTKIANDTSELIAAKGGKRVVVRDADIEIIPDYSGPAYGLPSEQTIAAIRTAAEMEAMLTDPVYEGKSIDGLIDMAKKGHFKGQRVLYAHLGGAPALNAYYKAFEDPENLTKLAREARYKE</sequence>
<feature type="modified residue" description="N6-(pyridoxal phosphate)lysine" evidence="7">
    <location>
        <position position="51"/>
    </location>
</feature>
<comment type="similarity">
    <text evidence="3">Belongs to the ACC deaminase/D-cysteine desulfhydrase family.</text>
</comment>
<dbReference type="InterPro" id="IPR005965">
    <property type="entry name" value="ACP_carboxylate_deaminase"/>
</dbReference>
<dbReference type="GeneID" id="90165610"/>
<name>A0A225SNI7_9BURK</name>
<evidence type="ECO:0000313" key="9">
    <source>
        <dbReference type="EMBL" id="OWY32559.1"/>
    </source>
</evidence>
<dbReference type="AlphaFoldDB" id="A0A225SNI7"/>
<evidence type="ECO:0000259" key="8">
    <source>
        <dbReference type="Pfam" id="PF00291"/>
    </source>
</evidence>
<keyword evidence="10" id="KW-1185">Reference proteome</keyword>
<comment type="caution">
    <text evidence="9">The sequence shown here is derived from an EMBL/GenBank/DDBJ whole genome shotgun (WGS) entry which is preliminary data.</text>
</comment>
<evidence type="ECO:0000256" key="6">
    <source>
        <dbReference type="PIRSR" id="PIRSR006278-1"/>
    </source>
</evidence>
<dbReference type="GO" id="GO:0019148">
    <property type="term" value="F:D-cysteine desulfhydrase activity"/>
    <property type="evidence" value="ECO:0007669"/>
    <property type="project" value="TreeGrafter"/>
</dbReference>
<dbReference type="SUPFAM" id="SSF53686">
    <property type="entry name" value="Tryptophan synthase beta subunit-like PLP-dependent enzymes"/>
    <property type="match status" value="1"/>
</dbReference>
<dbReference type="Gene3D" id="3.40.50.1100">
    <property type="match status" value="2"/>
</dbReference>
<dbReference type="PANTHER" id="PTHR43780:SF2">
    <property type="entry name" value="1-AMINOCYCLOPROPANE-1-CARBOXYLATE DEAMINASE-RELATED"/>
    <property type="match status" value="1"/>
</dbReference>
<reference evidence="9 10" key="1">
    <citation type="journal article" date="2010" name="Int. J. Syst. Evol. Microbiol.">
        <title>Reclassification of Herbaspirillum putei as a later heterotypic synonym of Herbaspirillum huttiense, with the description of H. huttiense subsp. huttiense subsp. nov. and H. huttiense subsp. putei subsp. nov., comb. nov., and description of Herbaspirillum aquaticum sp. nov.</title>
        <authorList>
            <person name="Dobritsa A.P."/>
            <person name="Reddy M.C."/>
            <person name="Samadpour M."/>
        </authorList>
    </citation>
    <scope>NUCLEOTIDE SEQUENCE [LARGE SCALE GENOMIC DNA]</scope>
    <source>
        <strain evidence="9 10">IEH 4430</strain>
    </source>
</reference>
<dbReference type="PANTHER" id="PTHR43780">
    <property type="entry name" value="1-AMINOCYCLOPROPANE-1-CARBOXYLATE DEAMINASE-RELATED"/>
    <property type="match status" value="1"/>
</dbReference>
<dbReference type="GO" id="GO:0030170">
    <property type="term" value="F:pyridoxal phosphate binding"/>
    <property type="evidence" value="ECO:0007669"/>
    <property type="project" value="InterPro"/>
</dbReference>
<feature type="active site" description="Nucleophile" evidence="6">
    <location>
        <position position="78"/>
    </location>
</feature>
<evidence type="ECO:0000256" key="7">
    <source>
        <dbReference type="PIRSR" id="PIRSR006278-2"/>
    </source>
</evidence>
<dbReference type="GO" id="GO:0008660">
    <property type="term" value="F:1-aminocyclopropane-1-carboxylate deaminase activity"/>
    <property type="evidence" value="ECO:0007669"/>
    <property type="project" value="UniProtKB-EC"/>
</dbReference>
<evidence type="ECO:0000256" key="3">
    <source>
        <dbReference type="ARBA" id="ARBA00008639"/>
    </source>
</evidence>
<dbReference type="PIRSF" id="PIRSF006278">
    <property type="entry name" value="ACCD_DCysDesulf"/>
    <property type="match status" value="1"/>
</dbReference>
<comment type="cofactor">
    <cofactor evidence="2">
        <name>pyridoxal 5'-phosphate</name>
        <dbReference type="ChEBI" id="CHEBI:597326"/>
    </cofactor>
</comment>
<accession>A0A225SNI7</accession>
<gene>
    <name evidence="9" type="ORF">CEJ45_21170</name>
</gene>
<evidence type="ECO:0000313" key="10">
    <source>
        <dbReference type="Proteomes" id="UP000214747"/>
    </source>
</evidence>
<evidence type="ECO:0000256" key="1">
    <source>
        <dbReference type="ARBA" id="ARBA00001132"/>
    </source>
</evidence>
<dbReference type="EMBL" id="NJGV01000025">
    <property type="protein sequence ID" value="OWY32559.1"/>
    <property type="molecule type" value="Genomic_DNA"/>
</dbReference>
<proteinExistence type="inferred from homology"/>
<dbReference type="RefSeq" id="WP_008330525.1">
    <property type="nucleotide sequence ID" value="NZ_JARJFG010000033.1"/>
</dbReference>
<evidence type="ECO:0000256" key="2">
    <source>
        <dbReference type="ARBA" id="ARBA00001933"/>
    </source>
</evidence>
<comment type="catalytic activity">
    <reaction evidence="1">
        <text>1-aminocyclopropane-1-carboxylate + H2O = 2-oxobutanoate + NH4(+)</text>
        <dbReference type="Rhea" id="RHEA:16933"/>
        <dbReference type="ChEBI" id="CHEBI:15377"/>
        <dbReference type="ChEBI" id="CHEBI:16763"/>
        <dbReference type="ChEBI" id="CHEBI:28938"/>
        <dbReference type="ChEBI" id="CHEBI:58360"/>
        <dbReference type="EC" id="3.5.99.7"/>
    </reaction>
</comment>
<dbReference type="InterPro" id="IPR001926">
    <property type="entry name" value="TrpB-like_PALP"/>
</dbReference>
<organism evidence="9 10">
    <name type="scientific">Herbaspirillum aquaticum</name>
    <dbReference type="NCBI Taxonomy" id="568783"/>
    <lineage>
        <taxon>Bacteria</taxon>
        <taxon>Pseudomonadati</taxon>
        <taxon>Pseudomonadota</taxon>
        <taxon>Betaproteobacteria</taxon>
        <taxon>Burkholderiales</taxon>
        <taxon>Oxalobacteraceae</taxon>
        <taxon>Herbaspirillum</taxon>
    </lineage>
</organism>
<keyword evidence="4" id="KW-0378">Hydrolase</keyword>
<protein>
    <submittedName>
        <fullName evidence="9">1-aminocyclopropane-1-carboxylate deaminase</fullName>
    </submittedName>
</protein>
<dbReference type="InterPro" id="IPR027278">
    <property type="entry name" value="ACCD_DCysDesulf"/>
</dbReference>
<dbReference type="Pfam" id="PF00291">
    <property type="entry name" value="PALP"/>
    <property type="match status" value="1"/>
</dbReference>
<dbReference type="InterPro" id="IPR036052">
    <property type="entry name" value="TrpB-like_PALP_sf"/>
</dbReference>
<evidence type="ECO:0000256" key="5">
    <source>
        <dbReference type="ARBA" id="ARBA00022898"/>
    </source>
</evidence>
<dbReference type="Proteomes" id="UP000214747">
    <property type="component" value="Unassembled WGS sequence"/>
</dbReference>